<dbReference type="Proteomes" id="UP000632138">
    <property type="component" value="Unassembled WGS sequence"/>
</dbReference>
<evidence type="ECO:0000256" key="1">
    <source>
        <dbReference type="SAM" id="Phobius"/>
    </source>
</evidence>
<reference evidence="3 4" key="1">
    <citation type="submission" date="2021-01" db="EMBL/GenBank/DDBJ databases">
        <title>Actinoplanes sp. nov. LDG1-06 isolated from lichen.</title>
        <authorList>
            <person name="Saeng-In P."/>
            <person name="Phongsopitanun W."/>
            <person name="Kanchanasin P."/>
            <person name="Yuki M."/>
            <person name="Kudo T."/>
            <person name="Ohkuma M."/>
            <person name="Tanasupawat S."/>
        </authorList>
    </citation>
    <scope>NUCLEOTIDE SEQUENCE [LARGE SCALE GENOMIC DNA]</scope>
    <source>
        <strain evidence="3 4">LDG1-06</strain>
    </source>
</reference>
<keyword evidence="1" id="KW-0472">Membrane</keyword>
<feature type="transmembrane region" description="Helical" evidence="1">
    <location>
        <begin position="456"/>
        <end position="477"/>
    </location>
</feature>
<keyword evidence="1" id="KW-0812">Transmembrane</keyword>
<dbReference type="RefSeq" id="WP_203377978.1">
    <property type="nucleotide sequence ID" value="NZ_JAENHP010000006.1"/>
</dbReference>
<feature type="signal peptide" evidence="2">
    <location>
        <begin position="1"/>
        <end position="24"/>
    </location>
</feature>
<keyword evidence="2" id="KW-0732">Signal</keyword>
<feature type="chain" id="PRO_5045244678" evidence="2">
    <location>
        <begin position="25"/>
        <end position="486"/>
    </location>
</feature>
<keyword evidence="1" id="KW-1133">Transmembrane helix</keyword>
<evidence type="ECO:0000313" key="4">
    <source>
        <dbReference type="Proteomes" id="UP000632138"/>
    </source>
</evidence>
<dbReference type="EMBL" id="JAENHP010000006">
    <property type="protein sequence ID" value="MBM2617960.1"/>
    <property type="molecule type" value="Genomic_DNA"/>
</dbReference>
<evidence type="ECO:0000313" key="3">
    <source>
        <dbReference type="EMBL" id="MBM2617960.1"/>
    </source>
</evidence>
<evidence type="ECO:0000256" key="2">
    <source>
        <dbReference type="SAM" id="SignalP"/>
    </source>
</evidence>
<keyword evidence="4" id="KW-1185">Reference proteome</keyword>
<name>A0ABS2ADW1_9ACTN</name>
<proteinExistence type="predicted"/>
<gene>
    <name evidence="3" type="ORF">JIG36_20590</name>
</gene>
<comment type="caution">
    <text evidence="3">The sequence shown here is derived from an EMBL/GenBank/DDBJ whole genome shotgun (WGS) entry which is preliminary data.</text>
</comment>
<dbReference type="NCBIfam" id="TIGR01167">
    <property type="entry name" value="LPXTG_anchor"/>
    <property type="match status" value="1"/>
</dbReference>
<protein>
    <submittedName>
        <fullName evidence="3">LPXTG cell wall anchor domain-containing protein</fullName>
    </submittedName>
</protein>
<sequence length="486" mass="49169">MRRLALPAAVAALVLGGLAAPAQAAPEPDEALVGVVLPEQVAVIAGQTKTVRAEVFNAGRTTARNVRVDFGGVDPALALTLPAGCDATSCPVGDLAPASSKVLTLKIGVTGDKLASTFTVTTGAFETEVTVVRSAGGVDLEIEPIPGLKLGRGQSATLPITVHNTGTEPVDSVGLVVLGEAGLTALGAYRNCLSLDDIEEDLDSGAGVICKFDEEFAPGSTFTVPGSDPLKIKVDRDAGGPYTYSAAVMAVGVNDADAALLARKKTGKVLTLNALRTTSDITDGDAPEDINEDDNVALFGVAVGKSVADLAAVGATAEGDRVTLNVGLRNNGPTTLIPGNDDFTWFPSVQVTLPAALELTDVDINCLPGADATEWDFEGAGTVDGLVYTCFPEMGAAVGETVEFEFGGTATGRGEGSVVVDGGVQDTNATNNRAAIIVTSDGGGQGGGLPVTGAPVGWVTLGGALLLIAGAVAAFVFRRRRVVTTL</sequence>
<accession>A0ABS2ADW1</accession>
<organism evidence="3 4">
    <name type="scientific">Paractinoplanes ovalisporus</name>
    <dbReference type="NCBI Taxonomy" id="2810368"/>
    <lineage>
        <taxon>Bacteria</taxon>
        <taxon>Bacillati</taxon>
        <taxon>Actinomycetota</taxon>
        <taxon>Actinomycetes</taxon>
        <taxon>Micromonosporales</taxon>
        <taxon>Micromonosporaceae</taxon>
        <taxon>Paractinoplanes</taxon>
    </lineage>
</organism>